<dbReference type="InterPro" id="IPR036279">
    <property type="entry name" value="5-3_exonuclease_C_sf"/>
</dbReference>
<dbReference type="SUPFAM" id="SSF47807">
    <property type="entry name" value="5' to 3' exonuclease, C-terminal subdomain"/>
    <property type="match status" value="1"/>
</dbReference>
<dbReference type="EMBL" id="KN831825">
    <property type="protein sequence ID" value="KIM35280.1"/>
    <property type="molecule type" value="Genomic_DNA"/>
</dbReference>
<protein>
    <recommendedName>
        <fullName evidence="1">XPG-I domain-containing protein</fullName>
    </recommendedName>
</protein>
<dbReference type="GO" id="GO:0017108">
    <property type="term" value="F:5'-flap endonuclease activity"/>
    <property type="evidence" value="ECO:0007669"/>
    <property type="project" value="TreeGrafter"/>
</dbReference>
<gene>
    <name evidence="2" type="ORF">M413DRAFT_79552</name>
</gene>
<dbReference type="SMART" id="SM00484">
    <property type="entry name" value="XPGI"/>
    <property type="match status" value="1"/>
</dbReference>
<dbReference type="Pfam" id="PF00867">
    <property type="entry name" value="XPG_I"/>
    <property type="match status" value="1"/>
</dbReference>
<evidence type="ECO:0000313" key="2">
    <source>
        <dbReference type="EMBL" id="KIM35280.1"/>
    </source>
</evidence>
<dbReference type="InterPro" id="IPR029060">
    <property type="entry name" value="PIN-like_dom_sf"/>
</dbReference>
<dbReference type="InterPro" id="IPR006086">
    <property type="entry name" value="XPG-I_dom"/>
</dbReference>
<dbReference type="GO" id="GO:0006281">
    <property type="term" value="P:DNA repair"/>
    <property type="evidence" value="ECO:0007669"/>
    <property type="project" value="UniProtKB-ARBA"/>
</dbReference>
<dbReference type="AlphaFoldDB" id="A0A0C3BET1"/>
<accession>A0A0C3BET1</accession>
<dbReference type="HOGENOM" id="CLU_007575_4_0_1"/>
<evidence type="ECO:0000259" key="1">
    <source>
        <dbReference type="SMART" id="SM00484"/>
    </source>
</evidence>
<dbReference type="Gene3D" id="3.40.50.1010">
    <property type="entry name" value="5'-nuclease"/>
    <property type="match status" value="2"/>
</dbReference>
<sequence>IIAAAGEKESLHSIAVSEAAERKKSGSRRLILGVDMRGVMVECVAAQQTAGLNGRFHGGELKIFFNKLAAWLRSPFTLVFVFDGKEKPSIKRGTQVISKDLWWEDLCKELIGLCGYHCAAGEGEAELAALNKHNLIDGVITADRDVFVFGAKRVFRPIPRAKQTYSGETQVVTSQRIAETSGLTGGGLLLYALLAGGDYSPGVAGCGPVIALGLARCFGDGLLLAIEAKVDGAFAKLRGEICKELETNSSGLLGFCHPAVVKGFPEAFPNRDILTLYYRPAISCSSHELVNSPGPSGSQWPFREPSITGIAQFGRENFGWKSEAKIKEGMGKMWEGILSQILFSVRYHLTPLHHGSQLIFIRSLSSCTMHRKNVL</sequence>
<organism evidence="2 3">
    <name type="scientific">Hebeloma cylindrosporum</name>
    <dbReference type="NCBI Taxonomy" id="76867"/>
    <lineage>
        <taxon>Eukaryota</taxon>
        <taxon>Fungi</taxon>
        <taxon>Dikarya</taxon>
        <taxon>Basidiomycota</taxon>
        <taxon>Agaricomycotina</taxon>
        <taxon>Agaricomycetes</taxon>
        <taxon>Agaricomycetidae</taxon>
        <taxon>Agaricales</taxon>
        <taxon>Agaricineae</taxon>
        <taxon>Hymenogastraceae</taxon>
        <taxon>Hebeloma</taxon>
    </lineage>
</organism>
<feature type="non-terminal residue" evidence="2">
    <location>
        <position position="375"/>
    </location>
</feature>
<evidence type="ECO:0000313" key="3">
    <source>
        <dbReference type="Proteomes" id="UP000053424"/>
    </source>
</evidence>
<dbReference type="PANTHER" id="PTHR11081">
    <property type="entry name" value="FLAP ENDONUCLEASE FAMILY MEMBER"/>
    <property type="match status" value="1"/>
</dbReference>
<keyword evidence="3" id="KW-1185">Reference proteome</keyword>
<dbReference type="PANTHER" id="PTHR11081:SF75">
    <property type="entry name" value="ENDONUCLEASE, PUTATIVE (AFU_ORTHOLOGUE AFUA_3G13260)-RELATED"/>
    <property type="match status" value="1"/>
</dbReference>
<dbReference type="OrthoDB" id="2148513at2759"/>
<reference evidence="2 3" key="1">
    <citation type="submission" date="2014-04" db="EMBL/GenBank/DDBJ databases">
        <authorList>
            <consortium name="DOE Joint Genome Institute"/>
            <person name="Kuo A."/>
            <person name="Gay G."/>
            <person name="Dore J."/>
            <person name="Kohler A."/>
            <person name="Nagy L.G."/>
            <person name="Floudas D."/>
            <person name="Copeland A."/>
            <person name="Barry K.W."/>
            <person name="Cichocki N."/>
            <person name="Veneault-Fourrey C."/>
            <person name="LaButti K."/>
            <person name="Lindquist E.A."/>
            <person name="Lipzen A."/>
            <person name="Lundell T."/>
            <person name="Morin E."/>
            <person name="Murat C."/>
            <person name="Sun H."/>
            <person name="Tunlid A."/>
            <person name="Henrissat B."/>
            <person name="Grigoriev I.V."/>
            <person name="Hibbett D.S."/>
            <person name="Martin F."/>
            <person name="Nordberg H.P."/>
            <person name="Cantor M.N."/>
            <person name="Hua S.X."/>
        </authorList>
    </citation>
    <scope>NUCLEOTIDE SEQUENCE [LARGE SCALE GENOMIC DNA]</scope>
    <source>
        <strain evidence="3">h7</strain>
    </source>
</reference>
<dbReference type="InterPro" id="IPR006084">
    <property type="entry name" value="XPG/Rad2"/>
</dbReference>
<name>A0A0C3BET1_HEBCY</name>
<reference evidence="3" key="2">
    <citation type="submission" date="2015-01" db="EMBL/GenBank/DDBJ databases">
        <title>Evolutionary Origins and Diversification of the Mycorrhizal Mutualists.</title>
        <authorList>
            <consortium name="DOE Joint Genome Institute"/>
            <consortium name="Mycorrhizal Genomics Consortium"/>
            <person name="Kohler A."/>
            <person name="Kuo A."/>
            <person name="Nagy L.G."/>
            <person name="Floudas D."/>
            <person name="Copeland A."/>
            <person name="Barry K.W."/>
            <person name="Cichocki N."/>
            <person name="Veneault-Fourrey C."/>
            <person name="LaButti K."/>
            <person name="Lindquist E.A."/>
            <person name="Lipzen A."/>
            <person name="Lundell T."/>
            <person name="Morin E."/>
            <person name="Murat C."/>
            <person name="Riley R."/>
            <person name="Ohm R."/>
            <person name="Sun H."/>
            <person name="Tunlid A."/>
            <person name="Henrissat B."/>
            <person name="Grigoriev I.V."/>
            <person name="Hibbett D.S."/>
            <person name="Martin F."/>
        </authorList>
    </citation>
    <scope>NUCLEOTIDE SEQUENCE [LARGE SCALE GENOMIC DNA]</scope>
    <source>
        <strain evidence="3">h7</strain>
    </source>
</reference>
<dbReference type="STRING" id="686832.A0A0C3BET1"/>
<proteinExistence type="predicted"/>
<dbReference type="Proteomes" id="UP000053424">
    <property type="component" value="Unassembled WGS sequence"/>
</dbReference>
<feature type="domain" description="XPG-I" evidence="1">
    <location>
        <begin position="112"/>
        <end position="183"/>
    </location>
</feature>
<dbReference type="PRINTS" id="PR00853">
    <property type="entry name" value="XPGRADSUPER"/>
</dbReference>
<dbReference type="SUPFAM" id="SSF88723">
    <property type="entry name" value="PIN domain-like"/>
    <property type="match status" value="1"/>
</dbReference>
<dbReference type="CDD" id="cd09870">
    <property type="entry name" value="PIN_YEN1"/>
    <property type="match status" value="1"/>
</dbReference>